<evidence type="ECO:0000256" key="8">
    <source>
        <dbReference type="ARBA" id="ARBA00047683"/>
    </source>
</evidence>
<dbReference type="EMBL" id="JAAKGU010000017">
    <property type="protein sequence ID" value="NGM85495.1"/>
    <property type="molecule type" value="Genomic_DNA"/>
</dbReference>
<proteinExistence type="predicted"/>
<evidence type="ECO:0000313" key="12">
    <source>
        <dbReference type="EMBL" id="NGM85495.1"/>
    </source>
</evidence>
<evidence type="ECO:0000259" key="11">
    <source>
        <dbReference type="Pfam" id="PF04715"/>
    </source>
</evidence>
<dbReference type="GO" id="GO:0000162">
    <property type="term" value="P:L-tryptophan biosynthetic process"/>
    <property type="evidence" value="ECO:0007669"/>
    <property type="project" value="TreeGrafter"/>
</dbReference>
<dbReference type="PANTHER" id="PTHR11236:SF48">
    <property type="entry name" value="ISOCHORISMATE SYNTHASE MENF"/>
    <property type="match status" value="1"/>
</dbReference>
<feature type="region of interest" description="Disordered" evidence="9">
    <location>
        <begin position="199"/>
        <end position="222"/>
    </location>
</feature>
<gene>
    <name evidence="12" type="ORF">G5B47_24150</name>
</gene>
<evidence type="ECO:0000256" key="9">
    <source>
        <dbReference type="SAM" id="MobiDB-lite"/>
    </source>
</evidence>
<organism evidence="12 13">
    <name type="scientific">Paenibacillus apii</name>
    <dbReference type="NCBI Taxonomy" id="1850370"/>
    <lineage>
        <taxon>Bacteria</taxon>
        <taxon>Bacillati</taxon>
        <taxon>Bacillota</taxon>
        <taxon>Bacilli</taxon>
        <taxon>Bacillales</taxon>
        <taxon>Paenibacillaceae</taxon>
        <taxon>Paenibacillus</taxon>
    </lineage>
</organism>
<name>A0A6M1PU17_9BACL</name>
<evidence type="ECO:0000256" key="1">
    <source>
        <dbReference type="ARBA" id="ARBA00001946"/>
    </source>
</evidence>
<dbReference type="PANTHER" id="PTHR11236">
    <property type="entry name" value="AMINOBENZOATE/ANTHRANILATE SYNTHASE"/>
    <property type="match status" value="1"/>
</dbReference>
<evidence type="ECO:0000313" key="13">
    <source>
        <dbReference type="Proteomes" id="UP000480151"/>
    </source>
</evidence>
<comment type="cofactor">
    <cofactor evidence="1">
        <name>Mg(2+)</name>
        <dbReference type="ChEBI" id="CHEBI:18420"/>
    </cofactor>
</comment>
<dbReference type="InterPro" id="IPR005801">
    <property type="entry name" value="ADC_synthase"/>
</dbReference>
<evidence type="ECO:0000256" key="2">
    <source>
        <dbReference type="ARBA" id="ARBA00011575"/>
    </source>
</evidence>
<evidence type="ECO:0000256" key="5">
    <source>
        <dbReference type="ARBA" id="ARBA00022842"/>
    </source>
</evidence>
<evidence type="ECO:0000256" key="3">
    <source>
        <dbReference type="ARBA" id="ARBA00020653"/>
    </source>
</evidence>
<accession>A0A6M1PU17</accession>
<evidence type="ECO:0000256" key="7">
    <source>
        <dbReference type="ARBA" id="ARBA00025634"/>
    </source>
</evidence>
<evidence type="ECO:0000256" key="4">
    <source>
        <dbReference type="ARBA" id="ARBA00022723"/>
    </source>
</evidence>
<evidence type="ECO:0000256" key="6">
    <source>
        <dbReference type="ARBA" id="ARBA00023239"/>
    </source>
</evidence>
<dbReference type="Gene3D" id="3.60.120.10">
    <property type="entry name" value="Anthranilate synthase"/>
    <property type="match status" value="1"/>
</dbReference>
<dbReference type="InterPro" id="IPR006805">
    <property type="entry name" value="Anth_synth_I_N"/>
</dbReference>
<dbReference type="InterPro" id="IPR015890">
    <property type="entry name" value="Chorismate_C"/>
</dbReference>
<sequence>MNLEIVAGWKEWEQWAAEGWNTLPLVIRSQHNPGGLPHSWKKAWEIASPYSVVLESGKGGRYTYLGLRPSSVLTGKGERAEVLRITGGDNVEAGGPAGEETGELEGAPLEVLRRWMAPYASPRPDNPALPPFTGGCVGFLSYDVVRSLERLPAVSEDDPGFADYLWMQLDEIWIYDHQEEQLYCAVHTLLPAKDRPDIPAPENVLNAEDASSEHPSSGSDSAGELRALYEESLGKAEGMLKRWRDIWEAAEEEEADAANPPVPDIPASAESGEWPGMTSAFTREKFQQAVLDIQEYIRQGDVFQVNLSLRQEAKLNSSPEEVYEWLRRLNPSPYMGLLRSPGFALSSASPELLVKLHGDEVSARPIAGTRRRGLTPAEDAAMEAELRGSVKETAEHIMLVDLERNDIGRVSAYGTVHVPELMTVERYSHVMHLVSQVNGRIAEGKDAYDTIAAMFPGGTITGAPKVRTMEIIEELEPVRRGPYTGSIGWIDYGGNMELNIIIRTLVVKDGTGYIQTGAGIVIDSDPYREYRECHNKAKAIVKAVLCSEAAREKRRGGGAEGATET</sequence>
<protein>
    <recommendedName>
        <fullName evidence="3">Anthranilate synthase component 1</fullName>
    </recommendedName>
</protein>
<comment type="function">
    <text evidence="7">Part of a heterotetrameric complex that catalyzes the two-step biosynthesis of anthranilate, an intermediate in the biosynthesis of L-tryptophan. In the first step, the glutamine-binding beta subunit (TrpG) of anthranilate synthase (AS) provides the glutamine amidotransferase activity which generates ammonia as a substrate that, along with chorismate, is used in the second step, catalyzed by the large alpha subunit of AS (TrpE) to produce anthranilate. In the absence of TrpG, TrpE can synthesize anthranilate directly from chorismate and high concentrations of ammonia.</text>
</comment>
<feature type="domain" description="Chorismate-utilising enzyme C-terminal" evidence="10">
    <location>
        <begin position="283"/>
        <end position="536"/>
    </location>
</feature>
<comment type="catalytic activity">
    <reaction evidence="8">
        <text>chorismate + L-glutamine = anthranilate + pyruvate + L-glutamate + H(+)</text>
        <dbReference type="Rhea" id="RHEA:21732"/>
        <dbReference type="ChEBI" id="CHEBI:15361"/>
        <dbReference type="ChEBI" id="CHEBI:15378"/>
        <dbReference type="ChEBI" id="CHEBI:16567"/>
        <dbReference type="ChEBI" id="CHEBI:29748"/>
        <dbReference type="ChEBI" id="CHEBI:29985"/>
        <dbReference type="ChEBI" id="CHEBI:58359"/>
        <dbReference type="EC" id="4.1.3.27"/>
    </reaction>
</comment>
<keyword evidence="5" id="KW-0460">Magnesium</keyword>
<keyword evidence="6" id="KW-0456">Lyase</keyword>
<comment type="caution">
    <text evidence="12">The sequence shown here is derived from an EMBL/GenBank/DDBJ whole genome shotgun (WGS) entry which is preliminary data.</text>
</comment>
<dbReference type="SUPFAM" id="SSF56322">
    <property type="entry name" value="ADC synthase"/>
    <property type="match status" value="1"/>
</dbReference>
<dbReference type="Pfam" id="PF00425">
    <property type="entry name" value="Chorismate_bind"/>
    <property type="match status" value="1"/>
</dbReference>
<dbReference type="GO" id="GO:0046872">
    <property type="term" value="F:metal ion binding"/>
    <property type="evidence" value="ECO:0007669"/>
    <property type="project" value="UniProtKB-KW"/>
</dbReference>
<reference evidence="12 13" key="1">
    <citation type="submission" date="2020-02" db="EMBL/GenBank/DDBJ databases">
        <authorList>
            <person name="Gao J."/>
            <person name="Sun J."/>
        </authorList>
    </citation>
    <scope>NUCLEOTIDE SEQUENCE [LARGE SCALE GENOMIC DNA]</scope>
    <source>
        <strain evidence="12 13">7124</strain>
    </source>
</reference>
<feature type="domain" description="Anthranilate synthase component I N-terminal" evidence="11">
    <location>
        <begin position="49"/>
        <end position="183"/>
    </location>
</feature>
<dbReference type="Pfam" id="PF04715">
    <property type="entry name" value="Anth_synt_I_N"/>
    <property type="match status" value="1"/>
</dbReference>
<keyword evidence="13" id="KW-1185">Reference proteome</keyword>
<evidence type="ECO:0000259" key="10">
    <source>
        <dbReference type="Pfam" id="PF00425"/>
    </source>
</evidence>
<dbReference type="AlphaFoldDB" id="A0A6M1PU17"/>
<dbReference type="PRINTS" id="PR00095">
    <property type="entry name" value="ANTSNTHASEI"/>
</dbReference>
<dbReference type="GO" id="GO:0004049">
    <property type="term" value="F:anthranilate synthase activity"/>
    <property type="evidence" value="ECO:0007669"/>
    <property type="project" value="UniProtKB-EC"/>
</dbReference>
<keyword evidence="4" id="KW-0479">Metal-binding</keyword>
<dbReference type="Proteomes" id="UP000480151">
    <property type="component" value="Unassembled WGS sequence"/>
</dbReference>
<comment type="subunit">
    <text evidence="2">Heterotetramer consisting of two non-identical subunits: a beta subunit (TrpG) and a large alpha subunit (TrpE).</text>
</comment>
<dbReference type="InterPro" id="IPR019999">
    <property type="entry name" value="Anth_synth_I-like"/>
</dbReference>